<dbReference type="PROSITE" id="PS51257">
    <property type="entry name" value="PROKAR_LIPOPROTEIN"/>
    <property type="match status" value="1"/>
</dbReference>
<keyword evidence="3" id="KW-1185">Reference proteome</keyword>
<evidence type="ECO:0000313" key="3">
    <source>
        <dbReference type="Proteomes" id="UP000309016"/>
    </source>
</evidence>
<name>A0A5B7X317_9FLAO</name>
<dbReference type="KEGG" id="afla:FHG64_06540"/>
<dbReference type="OrthoDB" id="9765957at2"/>
<feature type="signal peptide" evidence="1">
    <location>
        <begin position="1"/>
        <end position="26"/>
    </location>
</feature>
<protein>
    <submittedName>
        <fullName evidence="2">DUF1566 domain-containing protein</fullName>
    </submittedName>
</protein>
<evidence type="ECO:0000256" key="1">
    <source>
        <dbReference type="SAM" id="SignalP"/>
    </source>
</evidence>
<sequence length="339" mass="36496">MKKDHLRKLKSCLMLVAAAVVMYSCSTESVSDQILEKDFQITQMNEALAGSCEDDCIEPGSEIYYPVSDMATLSVGRNTKSVSYTAYNTETDFVVEVTYAITAGPPNAKATITIDIKGDEVEYSDVSSGSTVNHTVALAEAWAGCDEISFSVVQEALGDPITFSESYALIPVCSEEGLKIGDAYQGGIIAYILQPGDPGYVEIETHGIIAAPSDLSVGNDYYVFWGCADTFIGGTNTGLGTGAANTNAIVSGCAEAGIAARLANDLDLNGYTDWYLPSKDELNKLVENKGAVGILTNGYYWSSSEINAFHAWVYVDNYGWDDSYAKYYNGTRARAVRSF</sequence>
<dbReference type="AlphaFoldDB" id="A0A5B7X317"/>
<dbReference type="Proteomes" id="UP000309016">
    <property type="component" value="Chromosome"/>
</dbReference>
<gene>
    <name evidence="2" type="ORF">FHG64_06540</name>
</gene>
<evidence type="ECO:0000313" key="2">
    <source>
        <dbReference type="EMBL" id="QCY69092.1"/>
    </source>
</evidence>
<dbReference type="EMBL" id="CP040812">
    <property type="protein sequence ID" value="QCY69092.1"/>
    <property type="molecule type" value="Genomic_DNA"/>
</dbReference>
<organism evidence="2 3">
    <name type="scientific">Antarcticibacterium flavum</name>
    <dbReference type="NCBI Taxonomy" id="2058175"/>
    <lineage>
        <taxon>Bacteria</taxon>
        <taxon>Pseudomonadati</taxon>
        <taxon>Bacteroidota</taxon>
        <taxon>Flavobacteriia</taxon>
        <taxon>Flavobacteriales</taxon>
        <taxon>Flavobacteriaceae</taxon>
        <taxon>Antarcticibacterium</taxon>
    </lineage>
</organism>
<dbReference type="RefSeq" id="WP_139065668.1">
    <property type="nucleotide sequence ID" value="NZ_CP040812.1"/>
</dbReference>
<feature type="chain" id="PRO_5022896504" evidence="1">
    <location>
        <begin position="27"/>
        <end position="339"/>
    </location>
</feature>
<keyword evidence="1" id="KW-0732">Signal</keyword>
<proteinExistence type="predicted"/>
<reference evidence="2 3" key="1">
    <citation type="submission" date="2019-06" db="EMBL/GenBank/DDBJ databases">
        <title>Complete genome sequence of Antarcticibacterium flavum KCTC 52984T from an Antarctic marine sediment.</title>
        <authorList>
            <person name="Lee Y.M."/>
            <person name="Shin S.C."/>
        </authorList>
    </citation>
    <scope>NUCLEOTIDE SEQUENCE [LARGE SCALE GENOMIC DNA]</scope>
    <source>
        <strain evidence="2 3">KCTC 52984</strain>
    </source>
</reference>
<accession>A0A5B7X317</accession>